<organism evidence="2 3">
    <name type="scientific">Heligmosomoides polygyrus</name>
    <name type="common">Parasitic roundworm</name>
    <dbReference type="NCBI Taxonomy" id="6339"/>
    <lineage>
        <taxon>Eukaryota</taxon>
        <taxon>Metazoa</taxon>
        <taxon>Ecdysozoa</taxon>
        <taxon>Nematoda</taxon>
        <taxon>Chromadorea</taxon>
        <taxon>Rhabditida</taxon>
        <taxon>Rhabditina</taxon>
        <taxon>Rhabditomorpha</taxon>
        <taxon>Strongyloidea</taxon>
        <taxon>Heligmosomidae</taxon>
        <taxon>Heligmosomoides</taxon>
    </lineage>
</organism>
<protein>
    <submittedName>
        <fullName evidence="3">Arrestin_C domain-containing protein</fullName>
    </submittedName>
</protein>
<dbReference type="AlphaFoldDB" id="A0A183GQ08"/>
<dbReference type="WBParaSite" id="HPBE_0002477801-mRNA-1">
    <property type="protein sequence ID" value="HPBE_0002477801-mRNA-1"/>
    <property type="gene ID" value="HPBE_0002477801"/>
</dbReference>
<dbReference type="EMBL" id="UZAH01036838">
    <property type="protein sequence ID" value="VDP47228.1"/>
    <property type="molecule type" value="Genomic_DNA"/>
</dbReference>
<evidence type="ECO:0000313" key="3">
    <source>
        <dbReference type="WBParaSite" id="HPBE_0002477801-mRNA-1"/>
    </source>
</evidence>
<name>A0A183GQ08_HELPZ</name>
<sequence length="120" mass="12929">MPACLKDLSLAMSPVSVFGLAGRANSFQWHHVEERGHRRLMRCPCTISIRLPMATQVLGYGGVTALEFSLPVHVCNAADPSEAVPEGAPQLLQLAFQTVVGPPAKVSVLELPEPYFCCVV</sequence>
<accession>A0A183GQ08</accession>
<keyword evidence="2" id="KW-1185">Reference proteome</keyword>
<reference evidence="1 2" key="1">
    <citation type="submission" date="2018-11" db="EMBL/GenBank/DDBJ databases">
        <authorList>
            <consortium name="Pathogen Informatics"/>
        </authorList>
    </citation>
    <scope>NUCLEOTIDE SEQUENCE [LARGE SCALE GENOMIC DNA]</scope>
</reference>
<gene>
    <name evidence="1" type="ORF">HPBE_LOCUS24777</name>
</gene>
<dbReference type="Proteomes" id="UP000050761">
    <property type="component" value="Unassembled WGS sequence"/>
</dbReference>
<evidence type="ECO:0000313" key="1">
    <source>
        <dbReference type="EMBL" id="VDP47228.1"/>
    </source>
</evidence>
<evidence type="ECO:0000313" key="2">
    <source>
        <dbReference type="Proteomes" id="UP000050761"/>
    </source>
</evidence>
<proteinExistence type="predicted"/>
<reference evidence="3" key="2">
    <citation type="submission" date="2019-09" db="UniProtKB">
        <authorList>
            <consortium name="WormBaseParasite"/>
        </authorList>
    </citation>
    <scope>IDENTIFICATION</scope>
</reference>
<accession>A0A3P8EKE5</accession>